<evidence type="ECO:0000256" key="4">
    <source>
        <dbReference type="ARBA" id="ARBA00023136"/>
    </source>
</evidence>
<dbReference type="Proteomes" id="UP000030742">
    <property type="component" value="Unassembled WGS sequence"/>
</dbReference>
<dbReference type="InterPro" id="IPR052954">
    <property type="entry name" value="GPCR-Ligand_Int"/>
</dbReference>
<dbReference type="PANTHER" id="PTHR46641">
    <property type="entry name" value="FMRFAMIDE RECEPTOR-RELATED"/>
    <property type="match status" value="1"/>
</dbReference>
<feature type="transmembrane region" description="Helical" evidence="5">
    <location>
        <begin position="184"/>
        <end position="204"/>
    </location>
</feature>
<dbReference type="SUPFAM" id="SSF81321">
    <property type="entry name" value="Family A G protein-coupled receptor-like"/>
    <property type="match status" value="1"/>
</dbReference>
<comment type="subcellular location">
    <subcellularLocation>
        <location evidence="1">Membrane</location>
    </subcellularLocation>
</comment>
<evidence type="ECO:0000256" key="2">
    <source>
        <dbReference type="ARBA" id="ARBA00022692"/>
    </source>
</evidence>
<feature type="transmembrane region" description="Helical" evidence="5">
    <location>
        <begin position="139"/>
        <end position="164"/>
    </location>
</feature>
<evidence type="ECO:0000256" key="1">
    <source>
        <dbReference type="ARBA" id="ARBA00004370"/>
    </source>
</evidence>
<keyword evidence="3 5" id="KW-1133">Transmembrane helix</keyword>
<proteinExistence type="predicted"/>
<dbReference type="EMBL" id="KB632308">
    <property type="protein sequence ID" value="ERL92011.1"/>
    <property type="molecule type" value="Genomic_DNA"/>
</dbReference>
<keyword evidence="2 5" id="KW-0812">Transmembrane</keyword>
<feature type="transmembrane region" description="Helical" evidence="5">
    <location>
        <begin position="50"/>
        <end position="73"/>
    </location>
</feature>
<dbReference type="Gene3D" id="1.20.1070.10">
    <property type="entry name" value="Rhodopsin 7-helix transmembrane proteins"/>
    <property type="match status" value="1"/>
</dbReference>
<reference evidence="7 8" key="1">
    <citation type="journal article" date="2013" name="Genome Biol.">
        <title>Draft genome of the mountain pine beetle, Dendroctonus ponderosae Hopkins, a major forest pest.</title>
        <authorList>
            <person name="Keeling C.I."/>
            <person name="Yuen M.M."/>
            <person name="Liao N.Y."/>
            <person name="Docking T.R."/>
            <person name="Chan S.K."/>
            <person name="Taylor G.A."/>
            <person name="Palmquist D.L."/>
            <person name="Jackman S.D."/>
            <person name="Nguyen A."/>
            <person name="Li M."/>
            <person name="Henderson H."/>
            <person name="Janes J.K."/>
            <person name="Zhao Y."/>
            <person name="Pandoh P."/>
            <person name="Moore R."/>
            <person name="Sperling F.A."/>
            <person name="Huber D.P."/>
            <person name="Birol I."/>
            <person name="Jones S.J."/>
            <person name="Bohlmann J."/>
        </authorList>
    </citation>
    <scope>NUCLEOTIDE SEQUENCE</scope>
</reference>
<dbReference type="InterPro" id="IPR017452">
    <property type="entry name" value="GPCR_Rhodpsn_7TM"/>
</dbReference>
<dbReference type="AlphaFoldDB" id="U4UPC3"/>
<evidence type="ECO:0000256" key="5">
    <source>
        <dbReference type="SAM" id="Phobius"/>
    </source>
</evidence>
<dbReference type="PANTHER" id="PTHR46641:SF25">
    <property type="entry name" value="CNMAMIDE RECEPTOR-RELATED"/>
    <property type="match status" value="1"/>
</dbReference>
<evidence type="ECO:0000313" key="8">
    <source>
        <dbReference type="Proteomes" id="UP000030742"/>
    </source>
</evidence>
<sequence length="207" mass="23779">MISVLENSSSIRNFLFDLDFQLNSTDNDNTIDGYIEICFPLAKYLQTLHWIYMAAIIIVGLVGNFLSFLVLLISELKLRSSSYYLAALAVSIQIQPTEFVVRFLCFQASDFGFNLILLFKIVSFNEILNLFNVEGFCQFFTYSSSVCAFLSVWLTVGFTTERFIAVRYPLQRQYICTVSRAKSIVYGIIGVALVTQIHIFWVSFRFF</sequence>
<dbReference type="PROSITE" id="PS50262">
    <property type="entry name" value="G_PROTEIN_RECEP_F1_2"/>
    <property type="match status" value="1"/>
</dbReference>
<accession>U4UPC3</accession>
<keyword evidence="4 5" id="KW-0472">Membrane</keyword>
<name>U4UPC3_DENPD</name>
<evidence type="ECO:0000313" key="7">
    <source>
        <dbReference type="EMBL" id="ERL92011.1"/>
    </source>
</evidence>
<protein>
    <recommendedName>
        <fullName evidence="6">G-protein coupled receptors family 1 profile domain-containing protein</fullName>
    </recommendedName>
</protein>
<evidence type="ECO:0000259" key="6">
    <source>
        <dbReference type="PROSITE" id="PS50262"/>
    </source>
</evidence>
<evidence type="ECO:0000256" key="3">
    <source>
        <dbReference type="ARBA" id="ARBA00022989"/>
    </source>
</evidence>
<dbReference type="GO" id="GO:0016020">
    <property type="term" value="C:membrane"/>
    <property type="evidence" value="ECO:0007669"/>
    <property type="project" value="UniProtKB-SubCell"/>
</dbReference>
<gene>
    <name evidence="7" type="ORF">D910_09333</name>
</gene>
<dbReference type="OrthoDB" id="9990906at2759"/>
<organism evidence="7 8">
    <name type="scientific">Dendroctonus ponderosae</name>
    <name type="common">Mountain pine beetle</name>
    <dbReference type="NCBI Taxonomy" id="77166"/>
    <lineage>
        <taxon>Eukaryota</taxon>
        <taxon>Metazoa</taxon>
        <taxon>Ecdysozoa</taxon>
        <taxon>Arthropoda</taxon>
        <taxon>Hexapoda</taxon>
        <taxon>Insecta</taxon>
        <taxon>Pterygota</taxon>
        <taxon>Neoptera</taxon>
        <taxon>Endopterygota</taxon>
        <taxon>Coleoptera</taxon>
        <taxon>Polyphaga</taxon>
        <taxon>Cucujiformia</taxon>
        <taxon>Curculionidae</taxon>
        <taxon>Scolytinae</taxon>
        <taxon>Dendroctonus</taxon>
    </lineage>
</organism>
<feature type="domain" description="G-protein coupled receptors family 1 profile" evidence="6">
    <location>
        <begin position="63"/>
        <end position="207"/>
    </location>
</feature>